<feature type="domain" description="PPM-type phosphatase" evidence="3">
    <location>
        <begin position="184"/>
        <end position="364"/>
    </location>
</feature>
<dbReference type="EMBL" id="JBGOSP010000047">
    <property type="protein sequence ID" value="MFA3842925.1"/>
    <property type="molecule type" value="Genomic_DNA"/>
</dbReference>
<dbReference type="SMART" id="SM00331">
    <property type="entry name" value="PP2C_SIG"/>
    <property type="match status" value="1"/>
</dbReference>
<name>A0ABV4SX89_9ACTN</name>
<keyword evidence="2" id="KW-0472">Membrane</keyword>
<dbReference type="Proteomes" id="UP001571476">
    <property type="component" value="Unassembled WGS sequence"/>
</dbReference>
<proteinExistence type="predicted"/>
<dbReference type="InterPro" id="IPR036457">
    <property type="entry name" value="PPM-type-like_dom_sf"/>
</dbReference>
<dbReference type="RefSeq" id="WP_372566818.1">
    <property type="nucleotide sequence ID" value="NZ_JBGOSP010000047.1"/>
</dbReference>
<dbReference type="Gene3D" id="3.60.40.10">
    <property type="entry name" value="PPM-type phosphatase domain"/>
    <property type="match status" value="1"/>
</dbReference>
<accession>A0ABV4SX89</accession>
<keyword evidence="2" id="KW-1133">Transmembrane helix</keyword>
<protein>
    <submittedName>
        <fullName evidence="4">PP2C family protein-serine/threonine phosphatase</fullName>
        <ecNumber evidence="4">3.1.3.16</ecNumber>
    </submittedName>
</protein>
<dbReference type="SUPFAM" id="SSF81606">
    <property type="entry name" value="PP2C-like"/>
    <property type="match status" value="1"/>
</dbReference>
<gene>
    <name evidence="4" type="ORF">ACEG43_43460</name>
</gene>
<keyword evidence="1 4" id="KW-0378">Hydrolase</keyword>
<dbReference type="PROSITE" id="PS51746">
    <property type="entry name" value="PPM_2"/>
    <property type="match status" value="1"/>
</dbReference>
<dbReference type="EC" id="3.1.3.16" evidence="4"/>
<dbReference type="PANTHER" id="PTHR43156:SF2">
    <property type="entry name" value="STAGE II SPORULATION PROTEIN E"/>
    <property type="match status" value="1"/>
</dbReference>
<evidence type="ECO:0000313" key="5">
    <source>
        <dbReference type="Proteomes" id="UP001571476"/>
    </source>
</evidence>
<organism evidence="4 5">
    <name type="scientific">Streptomyces aureus</name>
    <dbReference type="NCBI Taxonomy" id="193461"/>
    <lineage>
        <taxon>Bacteria</taxon>
        <taxon>Bacillati</taxon>
        <taxon>Actinomycetota</taxon>
        <taxon>Actinomycetes</taxon>
        <taxon>Kitasatosporales</taxon>
        <taxon>Streptomycetaceae</taxon>
        <taxon>Streptomyces</taxon>
    </lineage>
</organism>
<evidence type="ECO:0000256" key="2">
    <source>
        <dbReference type="SAM" id="Phobius"/>
    </source>
</evidence>
<dbReference type="Pfam" id="PF07228">
    <property type="entry name" value="SpoIIE"/>
    <property type="match status" value="1"/>
</dbReference>
<keyword evidence="5" id="KW-1185">Reference proteome</keyword>
<evidence type="ECO:0000313" key="4">
    <source>
        <dbReference type="EMBL" id="MFA3842925.1"/>
    </source>
</evidence>
<dbReference type="InterPro" id="IPR052016">
    <property type="entry name" value="Bact_Sigma-Reg"/>
</dbReference>
<dbReference type="GO" id="GO:0004722">
    <property type="term" value="F:protein serine/threonine phosphatase activity"/>
    <property type="evidence" value="ECO:0007669"/>
    <property type="project" value="UniProtKB-EC"/>
</dbReference>
<reference evidence="4 5" key="1">
    <citation type="submission" date="2024-08" db="EMBL/GenBank/DDBJ databases">
        <title>Genome sequence of Streptomyces aureus CACIA-1.46HGO.</title>
        <authorList>
            <person name="Evangelista-Martinez Z."/>
        </authorList>
    </citation>
    <scope>NUCLEOTIDE SEQUENCE [LARGE SCALE GENOMIC DNA]</scope>
    <source>
        <strain evidence="4 5">CACIA-1.46HGO</strain>
    </source>
</reference>
<feature type="transmembrane region" description="Helical" evidence="2">
    <location>
        <begin position="57"/>
        <end position="78"/>
    </location>
</feature>
<evidence type="ECO:0000259" key="3">
    <source>
        <dbReference type="PROSITE" id="PS51746"/>
    </source>
</evidence>
<keyword evidence="2" id="KW-0812">Transmembrane</keyword>
<dbReference type="PANTHER" id="PTHR43156">
    <property type="entry name" value="STAGE II SPORULATION PROTEIN E-RELATED"/>
    <property type="match status" value="1"/>
</dbReference>
<feature type="transmembrane region" description="Helical" evidence="2">
    <location>
        <begin position="90"/>
        <end position="108"/>
    </location>
</feature>
<comment type="caution">
    <text evidence="4">The sequence shown here is derived from an EMBL/GenBank/DDBJ whole genome shotgun (WGS) entry which is preliminary data.</text>
</comment>
<dbReference type="InterPro" id="IPR001932">
    <property type="entry name" value="PPM-type_phosphatase-like_dom"/>
</dbReference>
<evidence type="ECO:0000256" key="1">
    <source>
        <dbReference type="ARBA" id="ARBA00022801"/>
    </source>
</evidence>
<sequence length="375" mass="40112">MRFKSELRRRPQPRHALLALPLCLIAVVTVVDTLAPPDVHLGPLLVAAPAVTAAIGGARLVAAVGALAVVTQLVIGVVRHGWPLTLNHEMQILSLAIVTAVIATFCYLRERRQRELAQVRSVSEAAQRVVLRPLPRRLGPLKVASVYLAAEAEARIGGDLFAAARVGEVTRMIIGDVRGKGLSSISDAALLLGAFREAAHHHADLAGLARYLEGSVTRDLAELTETDQRAEEDFITAAVLEIPDREPVIHVINCGHPPPLLVRGQRVTQLSSDQPETPLGLGEFSNPSYTPDVFPLAADDIVLLYTDGVIEARDQEGTFYPLAERITSSAAGDPETLVRWIRDDLLAHSSGSQGDDAAMIALQRAPTSPTASASS</sequence>